<dbReference type="InterPro" id="IPR013815">
    <property type="entry name" value="ATP_grasp_subdomain_1"/>
</dbReference>
<dbReference type="STRING" id="946078.GA0070622_4291"/>
<dbReference type="RefSeq" id="WP_091576581.1">
    <property type="nucleotide sequence ID" value="NZ_FLRH01000003.1"/>
</dbReference>
<dbReference type="Gene3D" id="3.30.1490.20">
    <property type="entry name" value="ATP-grasp fold, A domain"/>
    <property type="match status" value="1"/>
</dbReference>
<keyword evidence="7" id="KW-1185">Reference proteome</keyword>
<dbReference type="GO" id="GO:0046872">
    <property type="term" value="F:metal ion binding"/>
    <property type="evidence" value="ECO:0007669"/>
    <property type="project" value="InterPro"/>
</dbReference>
<evidence type="ECO:0000256" key="1">
    <source>
        <dbReference type="ARBA" id="ARBA00022598"/>
    </source>
</evidence>
<keyword evidence="2 4" id="KW-0547">Nucleotide-binding</keyword>
<dbReference type="InterPro" id="IPR040570">
    <property type="entry name" value="LAL_C2"/>
</dbReference>
<evidence type="ECO:0000259" key="5">
    <source>
        <dbReference type="PROSITE" id="PS50975"/>
    </source>
</evidence>
<dbReference type="InterPro" id="IPR052032">
    <property type="entry name" value="ATP-dep_AA_Ligase"/>
</dbReference>
<evidence type="ECO:0000256" key="4">
    <source>
        <dbReference type="PROSITE-ProRule" id="PRU00409"/>
    </source>
</evidence>
<keyword evidence="3 4" id="KW-0067">ATP-binding</keyword>
<feature type="domain" description="ATP-grasp" evidence="5">
    <location>
        <begin position="110"/>
        <end position="306"/>
    </location>
</feature>
<dbReference type="PANTHER" id="PTHR43585">
    <property type="entry name" value="FUMIPYRROLE BIOSYNTHESIS PROTEIN C"/>
    <property type="match status" value="1"/>
</dbReference>
<dbReference type="EMBL" id="FLRH01000003">
    <property type="protein sequence ID" value="SBT67237.1"/>
    <property type="molecule type" value="Genomic_DNA"/>
</dbReference>
<dbReference type="SUPFAM" id="SSF56059">
    <property type="entry name" value="Glutathione synthetase ATP-binding domain-like"/>
    <property type="match status" value="1"/>
</dbReference>
<proteinExistence type="predicted"/>
<dbReference type="Pfam" id="PF18603">
    <property type="entry name" value="LAL_C2"/>
    <property type="match status" value="1"/>
</dbReference>
<dbReference type="Proteomes" id="UP000199558">
    <property type="component" value="Unassembled WGS sequence"/>
</dbReference>
<dbReference type="InterPro" id="IPR011761">
    <property type="entry name" value="ATP-grasp"/>
</dbReference>
<sequence length="417" mass="44447">MKNVLLINSGRKAVARALQERDDIRLSVISMPGYLDWYDAGTDLEVVDTIENLNLVRQAALRIRERNPFDHVVAPSEWSVPAGGFVRSYFGIPGPSFDVANAFSNKFVMKQKVAAAGLPVATFRRVNAVGQLVAVGDELGWPYVLKSAFGGGSENVFVVRDAAHARSIIDGEVLARLGELDSPMLAEEFVDIETEFHCDGVVVDGTAVFAAASRYFAPVLDSLGGVIGSYTLPDDDPEGRLIRDLHDRVVAALGLPDGVTHLEILKSARGYLVGEVACRTAGGGIPLQLEHQYGVDTTDALIATSIGDPVDLDVPARSDHMIQYMLPRPVGTVTAISTAAELRAAPGVEYAEITTKVGDHLAGPLDSSIYAGIVLIRAATEAQVSERCAEVARRYRIEVAATSAGQADLAVPAEARG</sequence>
<gene>
    <name evidence="6" type="ORF">GA0070622_4291</name>
</gene>
<evidence type="ECO:0000256" key="3">
    <source>
        <dbReference type="ARBA" id="ARBA00022840"/>
    </source>
</evidence>
<dbReference type="Gene3D" id="3.40.50.20">
    <property type="match status" value="1"/>
</dbReference>
<organism evidence="6 7">
    <name type="scientific">Micromonospora sediminicola</name>
    <dbReference type="NCBI Taxonomy" id="946078"/>
    <lineage>
        <taxon>Bacteria</taxon>
        <taxon>Bacillati</taxon>
        <taxon>Actinomycetota</taxon>
        <taxon>Actinomycetes</taxon>
        <taxon>Micromonosporales</taxon>
        <taxon>Micromonosporaceae</taxon>
        <taxon>Micromonospora</taxon>
    </lineage>
</organism>
<protein>
    <submittedName>
        <fullName evidence="6">ATP-grasp domain-containing protein</fullName>
    </submittedName>
</protein>
<keyword evidence="1" id="KW-0436">Ligase</keyword>
<dbReference type="PROSITE" id="PS50975">
    <property type="entry name" value="ATP_GRASP"/>
    <property type="match status" value="1"/>
</dbReference>
<dbReference type="GO" id="GO:0016874">
    <property type="term" value="F:ligase activity"/>
    <property type="evidence" value="ECO:0007669"/>
    <property type="project" value="UniProtKB-KW"/>
</dbReference>
<dbReference type="GO" id="GO:0005524">
    <property type="term" value="F:ATP binding"/>
    <property type="evidence" value="ECO:0007669"/>
    <property type="project" value="UniProtKB-UniRule"/>
</dbReference>
<evidence type="ECO:0000313" key="6">
    <source>
        <dbReference type="EMBL" id="SBT67237.1"/>
    </source>
</evidence>
<evidence type="ECO:0000256" key="2">
    <source>
        <dbReference type="ARBA" id="ARBA00022741"/>
    </source>
</evidence>
<reference evidence="7" key="1">
    <citation type="submission" date="2016-06" db="EMBL/GenBank/DDBJ databases">
        <authorList>
            <person name="Varghese N."/>
            <person name="Submissions Spin"/>
        </authorList>
    </citation>
    <scope>NUCLEOTIDE SEQUENCE [LARGE SCALE GENOMIC DNA]</scope>
    <source>
        <strain evidence="7">DSM 45794</strain>
    </source>
</reference>
<dbReference type="OrthoDB" id="24041at2"/>
<accession>A0A1A9BEE1</accession>
<dbReference type="PANTHER" id="PTHR43585:SF2">
    <property type="entry name" value="ATP-GRASP ENZYME FSQD"/>
    <property type="match status" value="1"/>
</dbReference>
<name>A0A1A9BEE1_9ACTN</name>
<evidence type="ECO:0000313" key="7">
    <source>
        <dbReference type="Proteomes" id="UP000199558"/>
    </source>
</evidence>
<dbReference type="Gene3D" id="3.30.470.20">
    <property type="entry name" value="ATP-grasp fold, B domain"/>
    <property type="match status" value="1"/>
</dbReference>
<dbReference type="AlphaFoldDB" id="A0A1A9BEE1"/>